<name>A0ABW8TBK2_9CLOT</name>
<keyword evidence="1" id="KW-0472">Membrane</keyword>
<dbReference type="Proteomes" id="UP001623592">
    <property type="component" value="Unassembled WGS sequence"/>
</dbReference>
<keyword evidence="1" id="KW-0812">Transmembrane</keyword>
<gene>
    <name evidence="2" type="ORF">ACJDT4_05175</name>
</gene>
<evidence type="ECO:0000313" key="3">
    <source>
        <dbReference type="Proteomes" id="UP001623592"/>
    </source>
</evidence>
<dbReference type="SUPFAM" id="SSF53850">
    <property type="entry name" value="Periplasmic binding protein-like II"/>
    <property type="match status" value="1"/>
</dbReference>
<dbReference type="PANTHER" id="PTHR43649">
    <property type="entry name" value="ARABINOSE-BINDING PROTEIN-RELATED"/>
    <property type="match status" value="1"/>
</dbReference>
<dbReference type="RefSeq" id="WP_406786469.1">
    <property type="nucleotide sequence ID" value="NZ_JBJIAA010000003.1"/>
</dbReference>
<comment type="caution">
    <text evidence="2">The sequence shown here is derived from an EMBL/GenBank/DDBJ whole genome shotgun (WGS) entry which is preliminary data.</text>
</comment>
<dbReference type="InterPro" id="IPR050490">
    <property type="entry name" value="Bact_solute-bd_prot1"/>
</dbReference>
<accession>A0ABW8TBK2</accession>
<evidence type="ECO:0000313" key="2">
    <source>
        <dbReference type="EMBL" id="MFL0249805.1"/>
    </source>
</evidence>
<evidence type="ECO:0000256" key="1">
    <source>
        <dbReference type="SAM" id="Phobius"/>
    </source>
</evidence>
<dbReference type="Pfam" id="PF13416">
    <property type="entry name" value="SBP_bac_8"/>
    <property type="match status" value="1"/>
</dbReference>
<reference evidence="2 3" key="1">
    <citation type="submission" date="2024-11" db="EMBL/GenBank/DDBJ databases">
        <authorList>
            <person name="Heng Y.C."/>
            <person name="Lim A.C.H."/>
            <person name="Lee J.K.Y."/>
            <person name="Kittelmann S."/>
        </authorList>
    </citation>
    <scope>NUCLEOTIDE SEQUENCE [LARGE SCALE GENOMIC DNA]</scope>
    <source>
        <strain evidence="2 3">WILCCON 0114</strain>
    </source>
</reference>
<protein>
    <submittedName>
        <fullName evidence="2">ABC transporter substrate-binding protein</fullName>
    </submittedName>
</protein>
<dbReference type="PANTHER" id="PTHR43649:SF12">
    <property type="entry name" value="DIACETYLCHITOBIOSE BINDING PROTEIN DASA"/>
    <property type="match status" value="1"/>
</dbReference>
<dbReference type="Gene3D" id="3.40.190.10">
    <property type="entry name" value="Periplasmic binding protein-like II"/>
    <property type="match status" value="1"/>
</dbReference>
<keyword evidence="1" id="KW-1133">Transmembrane helix</keyword>
<organism evidence="2 3">
    <name type="scientific">Clostridium neuense</name>
    <dbReference type="NCBI Taxonomy" id="1728934"/>
    <lineage>
        <taxon>Bacteria</taxon>
        <taxon>Bacillati</taxon>
        <taxon>Bacillota</taxon>
        <taxon>Clostridia</taxon>
        <taxon>Eubacteriales</taxon>
        <taxon>Clostridiaceae</taxon>
        <taxon>Clostridium</taxon>
    </lineage>
</organism>
<feature type="transmembrane region" description="Helical" evidence="1">
    <location>
        <begin position="12"/>
        <end position="29"/>
    </location>
</feature>
<dbReference type="EMBL" id="JBJIAA010000003">
    <property type="protein sequence ID" value="MFL0249805.1"/>
    <property type="molecule type" value="Genomic_DNA"/>
</dbReference>
<keyword evidence="3" id="KW-1185">Reference proteome</keyword>
<proteinExistence type="predicted"/>
<dbReference type="InterPro" id="IPR006059">
    <property type="entry name" value="SBP"/>
</dbReference>
<sequence>MKLRLFKRKIVIIAFLVVVFVLAGIYPMIHKKNADVETSNTLKIYAVGTDSRVSNGLQDTLDEFQKKYPNIKIKKVLFDVNNIEKYEKTLLSDTLAGKGPDVLYLTSSDAKKLQRSGMLQDLKTLIDKDKSFNKEDYNNKIINAGMYNGKLTLMPLDYYVNQYATTKELLNSNRINLKADSSEKDFIKAVEAGNLNGGRKLFAAVGGADPVGNMNLSDFLAGSGYQFIDYENKKVYFDKPEFKELIEDYKKIYKASAKKAEGEGSSGEEGLQALKSGAALFSNDRMDSFKDFLSSESLINGITKETSCINNMPMLEGGDKVVGIVSESMAINKNSKNKEAAYNFIKCALSTEVQSKACRQTSYIPVNNKVVKEFEDEYKSEIGKSYEYDKNDTVVQKPLSSDFQNYVNKVTNNVEKGTIIDDSVNNLMMECLTPYFQDKTSYESAINTLQSKVKIYINE</sequence>